<dbReference type="Gene3D" id="3.30.2140.20">
    <property type="match status" value="1"/>
</dbReference>
<evidence type="ECO:0000256" key="1">
    <source>
        <dbReference type="ARBA" id="ARBA00006547"/>
    </source>
</evidence>
<evidence type="ECO:0000313" key="4">
    <source>
        <dbReference type="Proteomes" id="UP000190626"/>
    </source>
</evidence>
<comment type="similarity">
    <text evidence="1 2">Belongs to the arylamine N-acetyltransferase family.</text>
</comment>
<name>A0A1V4HCP8_9BACL</name>
<proteinExistence type="inferred from homology"/>
<accession>A0A1V4HCP8</accession>
<dbReference type="InterPro" id="IPR053710">
    <property type="entry name" value="Arylamine_NAT_domain_sf"/>
</dbReference>
<dbReference type="RefSeq" id="WP_079417677.1">
    <property type="nucleotide sequence ID" value="NZ_MBTG01000034.1"/>
</dbReference>
<dbReference type="EMBL" id="MBTG01000034">
    <property type="protein sequence ID" value="OPH50508.1"/>
    <property type="molecule type" value="Genomic_DNA"/>
</dbReference>
<dbReference type="PANTHER" id="PTHR11786">
    <property type="entry name" value="N-HYDROXYARYLAMINE O-ACETYLTRANSFERASE"/>
    <property type="match status" value="1"/>
</dbReference>
<evidence type="ECO:0000313" key="3">
    <source>
        <dbReference type="EMBL" id="OPH50508.1"/>
    </source>
</evidence>
<keyword evidence="4" id="KW-1185">Reference proteome</keyword>
<evidence type="ECO:0000256" key="2">
    <source>
        <dbReference type="RuleBase" id="RU003452"/>
    </source>
</evidence>
<organism evidence="3 4">
    <name type="scientific">Paenibacillus ferrarius</name>
    <dbReference type="NCBI Taxonomy" id="1469647"/>
    <lineage>
        <taxon>Bacteria</taxon>
        <taxon>Bacillati</taxon>
        <taxon>Bacillota</taxon>
        <taxon>Bacilli</taxon>
        <taxon>Bacillales</taxon>
        <taxon>Paenibacillaceae</taxon>
        <taxon>Paenibacillus</taxon>
    </lineage>
</organism>
<gene>
    <name evidence="3" type="ORF">BC351_07580</name>
</gene>
<dbReference type="GO" id="GO:0016407">
    <property type="term" value="F:acetyltransferase activity"/>
    <property type="evidence" value="ECO:0007669"/>
    <property type="project" value="InterPro"/>
</dbReference>
<dbReference type="Pfam" id="PF00797">
    <property type="entry name" value="Acetyltransf_2"/>
    <property type="match status" value="1"/>
</dbReference>
<dbReference type="AlphaFoldDB" id="A0A1V4HCP8"/>
<dbReference type="PRINTS" id="PR01543">
    <property type="entry name" value="ANATRNSFRASE"/>
</dbReference>
<reference evidence="4" key="1">
    <citation type="submission" date="2016-07" db="EMBL/GenBank/DDBJ databases">
        <authorList>
            <person name="Florea S."/>
            <person name="Webb J.S."/>
            <person name="Jaromczyk J."/>
            <person name="Schardl C.L."/>
        </authorList>
    </citation>
    <scope>NUCLEOTIDE SEQUENCE [LARGE SCALE GENOMIC DNA]</scope>
    <source>
        <strain evidence="4">CY1</strain>
    </source>
</reference>
<dbReference type="InterPro" id="IPR001447">
    <property type="entry name" value="Arylamine_N-AcTrfase"/>
</dbReference>
<dbReference type="SUPFAM" id="SSF54001">
    <property type="entry name" value="Cysteine proteinases"/>
    <property type="match status" value="1"/>
</dbReference>
<dbReference type="STRING" id="1469647.BC351_07580"/>
<dbReference type="Proteomes" id="UP000190626">
    <property type="component" value="Unassembled WGS sequence"/>
</dbReference>
<dbReference type="OrthoDB" id="7181050at2"/>
<keyword evidence="3" id="KW-0808">Transferase</keyword>
<protein>
    <submittedName>
        <fullName evidence="3">Arylamine N-acetyltransferase</fullName>
    </submittedName>
</protein>
<dbReference type="InterPro" id="IPR038765">
    <property type="entry name" value="Papain-like_cys_pep_sf"/>
</dbReference>
<comment type="caution">
    <text evidence="3">The sequence shown here is derived from an EMBL/GenBank/DDBJ whole genome shotgun (WGS) entry which is preliminary data.</text>
</comment>
<dbReference type="PANTHER" id="PTHR11786:SF0">
    <property type="entry name" value="ARYLAMINE N-ACETYLTRANSFERASE 4-RELATED"/>
    <property type="match status" value="1"/>
</dbReference>
<sequence length="263" mass="29715">MSELNGLFRKRLGIPENEKLTFESLDRILEKTATTFPFENLGIILNKTRAISPKNLINKILVNKEGGLCYELNPLLYFFLVENGFKAVLIRGKVYNEATNAWSELGRTHVAVLLQQEGQTYLVDTGFGGNLPLKPVPLNGETVSSMNGEFRVQAMESAEGNYRLELKLKYKDTDWKIGYAFDINQTLADLSELNDVQDIIANHEDSRFNKIPLITQIKSDGNITLTGTSFTQWIDGKCMKEQIDDDRFKVLAKQYFGFQGGSL</sequence>